<name>A0ACC2IY10_9PEZI</name>
<organism evidence="1 2">
    <name type="scientific">Nemania bipapillata</name>
    <dbReference type="NCBI Taxonomy" id="110536"/>
    <lineage>
        <taxon>Eukaryota</taxon>
        <taxon>Fungi</taxon>
        <taxon>Dikarya</taxon>
        <taxon>Ascomycota</taxon>
        <taxon>Pezizomycotina</taxon>
        <taxon>Sordariomycetes</taxon>
        <taxon>Xylariomycetidae</taxon>
        <taxon>Xylariales</taxon>
        <taxon>Xylariaceae</taxon>
        <taxon>Nemania</taxon>
    </lineage>
</organism>
<keyword evidence="2" id="KW-1185">Reference proteome</keyword>
<evidence type="ECO:0000313" key="2">
    <source>
        <dbReference type="Proteomes" id="UP001153334"/>
    </source>
</evidence>
<gene>
    <name evidence="1" type="ORF">ONZ43_g3202</name>
</gene>
<accession>A0ACC2IY10</accession>
<protein>
    <submittedName>
        <fullName evidence="1">Uncharacterized protein</fullName>
    </submittedName>
</protein>
<dbReference type="EMBL" id="JAPESX010000726">
    <property type="protein sequence ID" value="KAJ8119967.1"/>
    <property type="molecule type" value="Genomic_DNA"/>
</dbReference>
<proteinExistence type="predicted"/>
<dbReference type="Proteomes" id="UP001153334">
    <property type="component" value="Unassembled WGS sequence"/>
</dbReference>
<reference evidence="1" key="1">
    <citation type="submission" date="2022-11" db="EMBL/GenBank/DDBJ databases">
        <title>Genome Sequence of Nemania bipapillata.</title>
        <authorList>
            <person name="Buettner E."/>
        </authorList>
    </citation>
    <scope>NUCLEOTIDE SEQUENCE</scope>
    <source>
        <strain evidence="1">CP14</strain>
    </source>
</reference>
<evidence type="ECO:0000313" key="1">
    <source>
        <dbReference type="EMBL" id="KAJ8119967.1"/>
    </source>
</evidence>
<comment type="caution">
    <text evidence="1">The sequence shown here is derived from an EMBL/GenBank/DDBJ whole genome shotgun (WGS) entry which is preliminary data.</text>
</comment>
<sequence length="772" mass="86138">MPLEKMTLEDWLDDLCVRFIINLPREDLSSVARICFQIEEAQWFYEDFIRPLDPVLPSMSLRTFSLKMFQHCPLLASFSADIHLKAFDEFMQYKTRVPVRGAVMLNDAMDAAVLVRGYKKGASWSFPRGKINKDEDDIDCAIREVYEETGYDLRAAGLVEKNAPVHPLEVTMHDQQLRQWVMKQKQADMQNTPTYTGHKHPPAFYDENLIDDNILHEPPPPASLSTHPENIDSATRELQRLLQIKPPTQGLQHQQAGQSLLSILQPKMANMGLAPDQGQLHAPHNQESRDVSQLSTMPHHHQAQGVPISNPSASSSFPINSDISPEYSSHQQQYIHHRPRPQVFITNELPQTYKPKSPPIQLLHPQPLPPQVQKEMLLRDLRDLASSPNVAGAANQPAPPSMPQGFRPVPPNAQHQPYPHQASDGPARHPPQLAAHPANLLNVLKGTNAPALGLPQSTSHLSPMINNVRNQVEDQHQEQRAHTSETGFPSQYSATTLPSTTHPTAAMNAPAPFLHGSNRPVAPTDQHRASLLGMFKSGQSTVPRNQVDGQGASLSPAISQSIKDEPPKQQRASYGPSTADVLKAAARENGQPIQWNPELNLPYGAHSILRRYVLYPGETEADIPKGMLEGLKKVNRLQDIVKENMKIGMTGNEILKASLDQMHGEGIEGKIYCHPTGEWGHSAGTVIGMTNLQDGVPVLGDMPLLKDTYYSIELYAEHYVPERNRTLKFAQEEDVYWDAQTESWEWVYGRQEEFLLVRTPAEKASPASPGEL</sequence>